<protein>
    <submittedName>
        <fullName evidence="1">Uncharacterized protein</fullName>
    </submittedName>
</protein>
<organism evidence="1 2">
    <name type="scientific">Cotesia glomerata</name>
    <name type="common">Lepidopteran parasitic wasp</name>
    <name type="synonym">Apanteles glomeratus</name>
    <dbReference type="NCBI Taxonomy" id="32391"/>
    <lineage>
        <taxon>Eukaryota</taxon>
        <taxon>Metazoa</taxon>
        <taxon>Ecdysozoa</taxon>
        <taxon>Arthropoda</taxon>
        <taxon>Hexapoda</taxon>
        <taxon>Insecta</taxon>
        <taxon>Pterygota</taxon>
        <taxon>Neoptera</taxon>
        <taxon>Endopterygota</taxon>
        <taxon>Hymenoptera</taxon>
        <taxon>Apocrita</taxon>
        <taxon>Ichneumonoidea</taxon>
        <taxon>Braconidae</taxon>
        <taxon>Microgastrinae</taxon>
        <taxon>Cotesia</taxon>
    </lineage>
</organism>
<gene>
    <name evidence="1" type="ORF">KQX54_015415</name>
</gene>
<proteinExistence type="predicted"/>
<dbReference type="Proteomes" id="UP000826195">
    <property type="component" value="Unassembled WGS sequence"/>
</dbReference>
<reference evidence="1 2" key="1">
    <citation type="journal article" date="2021" name="J. Hered.">
        <title>A chromosome-level genome assembly of the parasitoid wasp, Cotesia glomerata (Hymenoptera: Braconidae).</title>
        <authorList>
            <person name="Pinto B.J."/>
            <person name="Weis J.J."/>
            <person name="Gamble T."/>
            <person name="Ode P.J."/>
            <person name="Paul R."/>
            <person name="Zaspel J.M."/>
        </authorList>
    </citation>
    <scope>NUCLEOTIDE SEQUENCE [LARGE SCALE GENOMIC DNA]</scope>
    <source>
        <strain evidence="1">CgM1</strain>
    </source>
</reference>
<dbReference type="AlphaFoldDB" id="A0AAV7IT79"/>
<evidence type="ECO:0000313" key="2">
    <source>
        <dbReference type="Proteomes" id="UP000826195"/>
    </source>
</evidence>
<evidence type="ECO:0000313" key="1">
    <source>
        <dbReference type="EMBL" id="KAH0558281.1"/>
    </source>
</evidence>
<comment type="caution">
    <text evidence="1">The sequence shown here is derived from an EMBL/GenBank/DDBJ whole genome shotgun (WGS) entry which is preliminary data.</text>
</comment>
<accession>A0AAV7IT79</accession>
<name>A0AAV7IT79_COTGL</name>
<keyword evidence="2" id="KW-1185">Reference proteome</keyword>
<dbReference type="EMBL" id="JAHXZJ010000747">
    <property type="protein sequence ID" value="KAH0558281.1"/>
    <property type="molecule type" value="Genomic_DNA"/>
</dbReference>
<sequence length="85" mass="9310">MESKLYCQQKVSGCPQDPPRAREGGYSNLGLSRMSTIGTEIEGESWVRSRDCPEQGKLIGIETGTGAVEQRVKLPGNNGNCENFY</sequence>